<name>A0A2G3APM7_CAPAN</name>
<evidence type="ECO:0000313" key="8">
    <source>
        <dbReference type="EMBL" id="PHT96177.1"/>
    </source>
</evidence>
<feature type="domain" description="NB-ARC" evidence="6">
    <location>
        <begin position="71"/>
        <end position="232"/>
    </location>
</feature>
<dbReference type="Gene3D" id="3.40.50.300">
    <property type="entry name" value="P-loop containing nucleotide triphosphate hydrolases"/>
    <property type="match status" value="1"/>
</dbReference>
<dbReference type="InterPro" id="IPR032675">
    <property type="entry name" value="LRR_dom_sf"/>
</dbReference>
<evidence type="ECO:0000256" key="4">
    <source>
        <dbReference type="ARBA" id="ARBA00022821"/>
    </source>
</evidence>
<comment type="similarity">
    <text evidence="1">Belongs to the disease resistance NB-LRR family.</text>
</comment>
<dbReference type="Proteomes" id="UP000222542">
    <property type="component" value="Unassembled WGS sequence"/>
</dbReference>
<feature type="domain" description="Disease resistance R13L4/SHOC-2-like LRR" evidence="7">
    <location>
        <begin position="479"/>
        <end position="761"/>
    </location>
</feature>
<accession>A0A2G3APM7</accession>
<reference evidence="8 9" key="1">
    <citation type="journal article" date="2014" name="Nat. Genet.">
        <title>Genome sequence of the hot pepper provides insights into the evolution of pungency in Capsicum species.</title>
        <authorList>
            <person name="Kim S."/>
            <person name="Park M."/>
            <person name="Yeom S.I."/>
            <person name="Kim Y.M."/>
            <person name="Lee J.M."/>
            <person name="Lee H.A."/>
            <person name="Seo E."/>
            <person name="Choi J."/>
            <person name="Cheong K."/>
            <person name="Kim K.T."/>
            <person name="Jung K."/>
            <person name="Lee G.W."/>
            <person name="Oh S.K."/>
            <person name="Bae C."/>
            <person name="Kim S.B."/>
            <person name="Lee H.Y."/>
            <person name="Kim S.Y."/>
            <person name="Kim M.S."/>
            <person name="Kang B.C."/>
            <person name="Jo Y.D."/>
            <person name="Yang H.B."/>
            <person name="Jeong H.J."/>
            <person name="Kang W.H."/>
            <person name="Kwon J.K."/>
            <person name="Shin C."/>
            <person name="Lim J.Y."/>
            <person name="Park J.H."/>
            <person name="Huh J.H."/>
            <person name="Kim J.S."/>
            <person name="Kim B.D."/>
            <person name="Cohen O."/>
            <person name="Paran I."/>
            <person name="Suh M.C."/>
            <person name="Lee S.B."/>
            <person name="Kim Y.K."/>
            <person name="Shin Y."/>
            <person name="Noh S.J."/>
            <person name="Park J."/>
            <person name="Seo Y.S."/>
            <person name="Kwon S.Y."/>
            <person name="Kim H.A."/>
            <person name="Park J.M."/>
            <person name="Kim H.J."/>
            <person name="Choi S.B."/>
            <person name="Bosland P.W."/>
            <person name="Reeves G."/>
            <person name="Jo S.H."/>
            <person name="Lee B.W."/>
            <person name="Cho H.T."/>
            <person name="Choi H.S."/>
            <person name="Lee M.S."/>
            <person name="Yu Y."/>
            <person name="Do Choi Y."/>
            <person name="Park B.S."/>
            <person name="van Deynze A."/>
            <person name="Ashrafi H."/>
            <person name="Hill T."/>
            <person name="Kim W.T."/>
            <person name="Pai H.S."/>
            <person name="Ahn H.K."/>
            <person name="Yeam I."/>
            <person name="Giovannoni J.J."/>
            <person name="Rose J.K."/>
            <person name="Sorensen I."/>
            <person name="Lee S.J."/>
            <person name="Kim R.W."/>
            <person name="Choi I.Y."/>
            <person name="Choi B.S."/>
            <person name="Lim J.S."/>
            <person name="Lee Y.H."/>
            <person name="Choi D."/>
        </authorList>
    </citation>
    <scope>NUCLEOTIDE SEQUENCE [LARGE SCALE GENOMIC DNA]</scope>
    <source>
        <strain evidence="9">cv. CM334</strain>
    </source>
</reference>
<keyword evidence="9" id="KW-1185">Reference proteome</keyword>
<dbReference type="STRING" id="4072.A0A2G3APM7"/>
<dbReference type="InterPro" id="IPR002182">
    <property type="entry name" value="NB-ARC"/>
</dbReference>
<keyword evidence="5" id="KW-0547">Nucleotide-binding</keyword>
<keyword evidence="2" id="KW-0433">Leucine-rich repeat</keyword>
<evidence type="ECO:0000313" key="9">
    <source>
        <dbReference type="Proteomes" id="UP000222542"/>
    </source>
</evidence>
<keyword evidence="3" id="KW-0677">Repeat</keyword>
<dbReference type="EMBL" id="AYRZ02000001">
    <property type="protein sequence ID" value="PHT96177.1"/>
    <property type="molecule type" value="Genomic_DNA"/>
</dbReference>
<sequence length="879" mass="99670">MTTIPLKGEVSLKCNLGAVFSAFRPSFTLQLCTSLDEFNTHSFSSIVVVVLVSASMSYITGHIRTRTHPIEKLPHNKVFIIGVWGAGGVGKTTLVINLNNELLKTGVLGFKLSFGVVIWVTVPKPPIDIRRVQAQIASRLNVKIDSEGSDRSISSKICERLKEETSFLLILDDVWEPINLDDVGVPQLATRSKVIITSRFSSVCSQMKTDVEMKVYTLDEDESWQLFAKNVGDIVNLEQIHPLAKEISRECDGLPLAIMVIGSSMRGQMRVELWEDALKSLRMSEPHSKVVEDKVYKVIKWSFDSFGSQDIESSSEQRSKRVNKKRGDIQSCFLYCSLYPAAIPTDDLIHCWWIEGLLGEHDTYEEAYNRGITMTERLKDACLLESHGMDSAKMHDVVRDVSRWIANSFGDEQNLVFQAGIGLTEISHIKVSTSVKRISFASSNISGLPDNFMECPEATTLLLQDNGHLWDISREFFLAFPSLRVLNLSQTGIRALPSSINILCQLRALILKNCSNLEDLPPIGNLCHLQLLDCDKTSLHYLPQGMDKLTNLRLLNLPVGQLKEIIGQGFFLSFSSIEMLNMKGICVGSTSLDEILSLHNLTSLFIKLDSSSIFNREPTWMTRLKRFHIIIGDYPTQGNINKSARTICVSECEIFSNGELSGMLQFASDLYLEYCKDLSKLIGCNSFNGLKSLSIQSSLMEEGIRQFDPFPNLEYLSLKFVYNLRSVSDFSQHLGFRFSKLRQLEISDCRNLKYLFKVGAFSIPKHLDEITVEDCQRLVALIAQYASTQTTLVNSEIPRVRKLVFRKLSNLTMLREPQRMWEHLEELKVYGCAEIRKLPRSIQTSNYIKLIEGSPMWWRQLEWDDDIFKSNLEKCFQWS</sequence>
<dbReference type="PANTHER" id="PTHR33463">
    <property type="entry name" value="NB-ARC DOMAIN-CONTAINING PROTEIN-RELATED"/>
    <property type="match status" value="1"/>
</dbReference>
<comment type="caution">
    <text evidence="8">The sequence shown here is derived from an EMBL/GenBank/DDBJ whole genome shotgun (WGS) entry which is preliminary data.</text>
</comment>
<dbReference type="Gene3D" id="3.80.10.10">
    <property type="entry name" value="Ribonuclease Inhibitor"/>
    <property type="match status" value="2"/>
</dbReference>
<dbReference type="InterPro" id="IPR055414">
    <property type="entry name" value="LRR_R13L4/SHOC2-like"/>
</dbReference>
<dbReference type="InterPro" id="IPR042197">
    <property type="entry name" value="Apaf_helical"/>
</dbReference>
<dbReference type="Pfam" id="PF23598">
    <property type="entry name" value="LRR_14"/>
    <property type="match status" value="1"/>
</dbReference>
<dbReference type="Gene3D" id="1.10.8.430">
    <property type="entry name" value="Helical domain of apoptotic protease-activating factors"/>
    <property type="match status" value="1"/>
</dbReference>
<dbReference type="InterPro" id="IPR050905">
    <property type="entry name" value="Plant_NBS-LRR"/>
</dbReference>
<evidence type="ECO:0000256" key="2">
    <source>
        <dbReference type="ARBA" id="ARBA00022614"/>
    </source>
</evidence>
<evidence type="ECO:0000259" key="7">
    <source>
        <dbReference type="Pfam" id="PF23598"/>
    </source>
</evidence>
<dbReference type="Gramene" id="PHT96177">
    <property type="protein sequence ID" value="PHT96177"/>
    <property type="gene ID" value="T459_04059"/>
</dbReference>
<dbReference type="AlphaFoldDB" id="A0A2G3APM7"/>
<dbReference type="PRINTS" id="PR00364">
    <property type="entry name" value="DISEASERSIST"/>
</dbReference>
<proteinExistence type="inferred from homology"/>
<evidence type="ECO:0000256" key="3">
    <source>
        <dbReference type="ARBA" id="ARBA00022737"/>
    </source>
</evidence>
<dbReference type="FunFam" id="1.10.8.430:FF:000003">
    <property type="entry name" value="Probable disease resistance protein At5g66910"/>
    <property type="match status" value="1"/>
</dbReference>
<keyword evidence="4" id="KW-0611">Plant defense</keyword>
<dbReference type="SUPFAM" id="SSF52540">
    <property type="entry name" value="P-loop containing nucleoside triphosphate hydrolases"/>
    <property type="match status" value="1"/>
</dbReference>
<dbReference type="SUPFAM" id="SSF52058">
    <property type="entry name" value="L domain-like"/>
    <property type="match status" value="1"/>
</dbReference>
<protein>
    <submittedName>
        <fullName evidence="8">Uncharacterized protein</fullName>
    </submittedName>
</protein>
<dbReference type="GO" id="GO:0006952">
    <property type="term" value="P:defense response"/>
    <property type="evidence" value="ECO:0007669"/>
    <property type="project" value="UniProtKB-KW"/>
</dbReference>
<reference evidence="8 9" key="2">
    <citation type="journal article" date="2017" name="Genome Biol.">
        <title>New reference genome sequences of hot pepper reveal the massive evolution of plant disease-resistance genes by retroduplication.</title>
        <authorList>
            <person name="Kim S."/>
            <person name="Park J."/>
            <person name="Yeom S.I."/>
            <person name="Kim Y.M."/>
            <person name="Seo E."/>
            <person name="Kim K.T."/>
            <person name="Kim M.S."/>
            <person name="Lee J.M."/>
            <person name="Cheong K."/>
            <person name="Shin H.S."/>
            <person name="Kim S.B."/>
            <person name="Han K."/>
            <person name="Lee J."/>
            <person name="Park M."/>
            <person name="Lee H.A."/>
            <person name="Lee H.Y."/>
            <person name="Lee Y."/>
            <person name="Oh S."/>
            <person name="Lee J.H."/>
            <person name="Choi E."/>
            <person name="Choi E."/>
            <person name="Lee S.E."/>
            <person name="Jeon J."/>
            <person name="Kim H."/>
            <person name="Choi G."/>
            <person name="Song H."/>
            <person name="Lee J."/>
            <person name="Lee S.C."/>
            <person name="Kwon J.K."/>
            <person name="Lee H.Y."/>
            <person name="Koo N."/>
            <person name="Hong Y."/>
            <person name="Kim R.W."/>
            <person name="Kang W.H."/>
            <person name="Huh J.H."/>
            <person name="Kang B.C."/>
            <person name="Yang T.J."/>
            <person name="Lee Y.H."/>
            <person name="Bennetzen J.L."/>
            <person name="Choi D."/>
        </authorList>
    </citation>
    <scope>NUCLEOTIDE SEQUENCE [LARGE SCALE GENOMIC DNA]</scope>
    <source>
        <strain evidence="9">cv. CM334</strain>
    </source>
</reference>
<dbReference type="OMA" id="ITGHIRT"/>
<dbReference type="GO" id="GO:0043531">
    <property type="term" value="F:ADP binding"/>
    <property type="evidence" value="ECO:0007669"/>
    <property type="project" value="InterPro"/>
</dbReference>
<keyword evidence="5" id="KW-0067">ATP-binding</keyword>
<gene>
    <name evidence="8" type="ORF">T459_04059</name>
</gene>
<evidence type="ECO:0000256" key="1">
    <source>
        <dbReference type="ARBA" id="ARBA00008894"/>
    </source>
</evidence>
<organism evidence="8 9">
    <name type="scientific">Capsicum annuum</name>
    <name type="common">Capsicum pepper</name>
    <dbReference type="NCBI Taxonomy" id="4072"/>
    <lineage>
        <taxon>Eukaryota</taxon>
        <taxon>Viridiplantae</taxon>
        <taxon>Streptophyta</taxon>
        <taxon>Embryophyta</taxon>
        <taxon>Tracheophyta</taxon>
        <taxon>Spermatophyta</taxon>
        <taxon>Magnoliopsida</taxon>
        <taxon>eudicotyledons</taxon>
        <taxon>Gunneridae</taxon>
        <taxon>Pentapetalae</taxon>
        <taxon>asterids</taxon>
        <taxon>lamiids</taxon>
        <taxon>Solanales</taxon>
        <taxon>Solanaceae</taxon>
        <taxon>Solanoideae</taxon>
        <taxon>Capsiceae</taxon>
        <taxon>Capsicum</taxon>
    </lineage>
</organism>
<dbReference type="GO" id="GO:0005524">
    <property type="term" value="F:ATP binding"/>
    <property type="evidence" value="ECO:0007669"/>
    <property type="project" value="UniProtKB-KW"/>
</dbReference>
<evidence type="ECO:0000256" key="5">
    <source>
        <dbReference type="ARBA" id="ARBA00022840"/>
    </source>
</evidence>
<evidence type="ECO:0000259" key="6">
    <source>
        <dbReference type="Pfam" id="PF00931"/>
    </source>
</evidence>
<dbReference type="InterPro" id="IPR027417">
    <property type="entry name" value="P-loop_NTPase"/>
</dbReference>
<dbReference type="Pfam" id="PF00931">
    <property type="entry name" value="NB-ARC"/>
    <property type="match status" value="1"/>
</dbReference>
<dbReference type="PANTHER" id="PTHR33463:SF218">
    <property type="entry name" value="DISEASE RESISTANCE PROTEIN RPS2-LIKE"/>
    <property type="match status" value="1"/>
</dbReference>